<sequence>MTVADADYVSFFEEAEPRLRRALVALRGPEDGIDATAEALAWAWQTWPRVTEMANPVGYLFRVGQSRSRSRRQGFLPARATTGADGLYVEPALTPALAELSETQRTVVVLVHGCEWTYTEVAEALRISKSSVGTHLARGMARLRRHLDVELDDA</sequence>
<dbReference type="KEGG" id="atq:GH723_00630"/>
<proteinExistence type="inferred from homology"/>
<evidence type="ECO:0000256" key="4">
    <source>
        <dbReference type="ARBA" id="ARBA00023125"/>
    </source>
</evidence>
<name>A0A5Q2RDJ6_9ACTN</name>
<dbReference type="PANTHER" id="PTHR43133">
    <property type="entry name" value="RNA POLYMERASE ECF-TYPE SIGMA FACTO"/>
    <property type="match status" value="1"/>
</dbReference>
<evidence type="ECO:0000256" key="1">
    <source>
        <dbReference type="ARBA" id="ARBA00010641"/>
    </source>
</evidence>
<dbReference type="SUPFAM" id="SSF88946">
    <property type="entry name" value="Sigma2 domain of RNA polymerase sigma factors"/>
    <property type="match status" value="1"/>
</dbReference>
<dbReference type="EMBL" id="CP045851">
    <property type="protein sequence ID" value="QGG93733.1"/>
    <property type="molecule type" value="Genomic_DNA"/>
</dbReference>
<dbReference type="Proteomes" id="UP000334019">
    <property type="component" value="Chromosome"/>
</dbReference>
<dbReference type="InterPro" id="IPR013325">
    <property type="entry name" value="RNA_pol_sigma_r2"/>
</dbReference>
<accession>A0A5Q2RDJ6</accession>
<dbReference type="GO" id="GO:0016987">
    <property type="term" value="F:sigma factor activity"/>
    <property type="evidence" value="ECO:0007669"/>
    <property type="project" value="UniProtKB-KW"/>
</dbReference>
<feature type="domain" description="RNA polymerase sigma factor 70 region 4 type 2" evidence="6">
    <location>
        <begin position="96"/>
        <end position="143"/>
    </location>
</feature>
<reference evidence="7 8" key="1">
    <citation type="submission" date="2019-11" db="EMBL/GenBank/DDBJ databases">
        <authorList>
            <person name="He Y."/>
        </authorList>
    </citation>
    <scope>NUCLEOTIDE SEQUENCE [LARGE SCALE GENOMIC DNA]</scope>
    <source>
        <strain evidence="7 8">SCSIO 58843</strain>
    </source>
</reference>
<dbReference type="PANTHER" id="PTHR43133:SF8">
    <property type="entry name" value="RNA POLYMERASE SIGMA FACTOR HI_1459-RELATED"/>
    <property type="match status" value="1"/>
</dbReference>
<keyword evidence="5" id="KW-0804">Transcription</keyword>
<evidence type="ECO:0000256" key="3">
    <source>
        <dbReference type="ARBA" id="ARBA00023082"/>
    </source>
</evidence>
<dbReference type="Pfam" id="PF08281">
    <property type="entry name" value="Sigma70_r4_2"/>
    <property type="match status" value="1"/>
</dbReference>
<dbReference type="InterPro" id="IPR013324">
    <property type="entry name" value="RNA_pol_sigma_r3/r4-like"/>
</dbReference>
<evidence type="ECO:0000313" key="7">
    <source>
        <dbReference type="EMBL" id="QGG93733.1"/>
    </source>
</evidence>
<evidence type="ECO:0000259" key="6">
    <source>
        <dbReference type="Pfam" id="PF08281"/>
    </source>
</evidence>
<evidence type="ECO:0000256" key="2">
    <source>
        <dbReference type="ARBA" id="ARBA00023015"/>
    </source>
</evidence>
<dbReference type="CDD" id="cd06171">
    <property type="entry name" value="Sigma70_r4"/>
    <property type="match status" value="1"/>
</dbReference>
<evidence type="ECO:0000256" key="5">
    <source>
        <dbReference type="ARBA" id="ARBA00023163"/>
    </source>
</evidence>
<dbReference type="RefSeq" id="WP_153757839.1">
    <property type="nucleotide sequence ID" value="NZ_CP045851.1"/>
</dbReference>
<dbReference type="InterPro" id="IPR013249">
    <property type="entry name" value="RNA_pol_sigma70_r4_t2"/>
</dbReference>
<dbReference type="GO" id="GO:0006352">
    <property type="term" value="P:DNA-templated transcription initiation"/>
    <property type="evidence" value="ECO:0007669"/>
    <property type="project" value="InterPro"/>
</dbReference>
<dbReference type="Gene3D" id="1.10.10.10">
    <property type="entry name" value="Winged helix-like DNA-binding domain superfamily/Winged helix DNA-binding domain"/>
    <property type="match status" value="1"/>
</dbReference>
<comment type="similarity">
    <text evidence="1">Belongs to the sigma-70 factor family. ECF subfamily.</text>
</comment>
<keyword evidence="2" id="KW-0805">Transcription regulation</keyword>
<protein>
    <recommendedName>
        <fullName evidence="6">RNA polymerase sigma factor 70 region 4 type 2 domain-containing protein</fullName>
    </recommendedName>
</protein>
<organism evidence="7 8">
    <name type="scientific">Actinomarinicola tropica</name>
    <dbReference type="NCBI Taxonomy" id="2789776"/>
    <lineage>
        <taxon>Bacteria</taxon>
        <taxon>Bacillati</taxon>
        <taxon>Actinomycetota</taxon>
        <taxon>Acidimicrobiia</taxon>
        <taxon>Acidimicrobiales</taxon>
        <taxon>Iamiaceae</taxon>
        <taxon>Actinomarinicola</taxon>
    </lineage>
</organism>
<dbReference type="InterPro" id="IPR036388">
    <property type="entry name" value="WH-like_DNA-bd_sf"/>
</dbReference>
<dbReference type="InterPro" id="IPR039425">
    <property type="entry name" value="RNA_pol_sigma-70-like"/>
</dbReference>
<dbReference type="AlphaFoldDB" id="A0A5Q2RDJ6"/>
<dbReference type="GO" id="GO:0003677">
    <property type="term" value="F:DNA binding"/>
    <property type="evidence" value="ECO:0007669"/>
    <property type="project" value="UniProtKB-KW"/>
</dbReference>
<dbReference type="SUPFAM" id="SSF88659">
    <property type="entry name" value="Sigma3 and sigma4 domains of RNA polymerase sigma factors"/>
    <property type="match status" value="1"/>
</dbReference>
<gene>
    <name evidence="7" type="ORF">GH723_00630</name>
</gene>
<keyword evidence="8" id="KW-1185">Reference proteome</keyword>
<keyword evidence="3" id="KW-0731">Sigma factor</keyword>
<evidence type="ECO:0000313" key="8">
    <source>
        <dbReference type="Proteomes" id="UP000334019"/>
    </source>
</evidence>
<keyword evidence="4" id="KW-0238">DNA-binding</keyword>